<dbReference type="InterPro" id="IPR006726">
    <property type="entry name" value="PHBA_efflux_AaeB/fusaric-R"/>
</dbReference>
<reference evidence="8 9" key="1">
    <citation type="journal article" date="2018" name="Sci. Rep.">
        <title>Genome Features and Biochemical Characteristics of a Robust, Fast Growing and Naturally Transformable Cyanobacterium Synechococcus elongatus PCC 11801 Isolated from India.</title>
        <authorList>
            <person name="Jaiswal D."/>
            <person name="Sengupta A."/>
            <person name="Sohoni S."/>
            <person name="Sengupta S."/>
            <person name="Phadnavis A.G."/>
            <person name="Pakrasi H.B."/>
            <person name="Wangikar P.P."/>
        </authorList>
    </citation>
    <scope>NUCLEOTIDE SEQUENCE [LARGE SCALE GENOMIC DNA]</scope>
    <source>
        <strain evidence="8 9">PCC 11801</strain>
    </source>
</reference>
<dbReference type="EMBL" id="CP030139">
    <property type="protein sequence ID" value="AZB73071.1"/>
    <property type="molecule type" value="Genomic_DNA"/>
</dbReference>
<evidence type="ECO:0000256" key="5">
    <source>
        <dbReference type="ARBA" id="ARBA00022989"/>
    </source>
</evidence>
<feature type="transmembrane region" description="Helical" evidence="7">
    <location>
        <begin position="119"/>
        <end position="139"/>
    </location>
</feature>
<feature type="transmembrane region" description="Helical" evidence="7">
    <location>
        <begin position="145"/>
        <end position="163"/>
    </location>
</feature>
<dbReference type="Pfam" id="PF04632">
    <property type="entry name" value="FUSC"/>
    <property type="match status" value="1"/>
</dbReference>
<keyword evidence="4 7" id="KW-0812">Transmembrane</keyword>
<evidence type="ECO:0000256" key="3">
    <source>
        <dbReference type="ARBA" id="ARBA00022475"/>
    </source>
</evidence>
<keyword evidence="5 7" id="KW-1133">Transmembrane helix</keyword>
<evidence type="ECO:0000313" key="9">
    <source>
        <dbReference type="Proteomes" id="UP000267249"/>
    </source>
</evidence>
<keyword evidence="2" id="KW-0813">Transport</keyword>
<keyword evidence="6 7" id="KW-0472">Membrane</keyword>
<dbReference type="PANTHER" id="PTHR30509">
    <property type="entry name" value="P-HYDROXYBENZOIC ACID EFFLUX PUMP SUBUNIT-RELATED"/>
    <property type="match status" value="1"/>
</dbReference>
<evidence type="ECO:0000256" key="1">
    <source>
        <dbReference type="ARBA" id="ARBA00004651"/>
    </source>
</evidence>
<evidence type="ECO:0000313" key="8">
    <source>
        <dbReference type="EMBL" id="AZB73071.1"/>
    </source>
</evidence>
<dbReference type="GO" id="GO:0022857">
    <property type="term" value="F:transmembrane transporter activity"/>
    <property type="evidence" value="ECO:0007669"/>
    <property type="project" value="InterPro"/>
</dbReference>
<comment type="subcellular location">
    <subcellularLocation>
        <location evidence="1">Cell membrane</location>
        <topology evidence="1">Multi-pass membrane protein</topology>
    </subcellularLocation>
</comment>
<evidence type="ECO:0000256" key="4">
    <source>
        <dbReference type="ARBA" id="ARBA00022692"/>
    </source>
</evidence>
<keyword evidence="3" id="KW-1003">Cell membrane</keyword>
<organism evidence="8 9">
    <name type="scientific">Synechococcus elongatus PCC 11801</name>
    <dbReference type="NCBI Taxonomy" id="2219813"/>
    <lineage>
        <taxon>Bacteria</taxon>
        <taxon>Bacillati</taxon>
        <taxon>Cyanobacteriota</taxon>
        <taxon>Cyanophyceae</taxon>
        <taxon>Synechococcales</taxon>
        <taxon>Synechococcaceae</taxon>
        <taxon>Synechococcus</taxon>
    </lineage>
</organism>
<evidence type="ECO:0000256" key="2">
    <source>
        <dbReference type="ARBA" id="ARBA00022448"/>
    </source>
</evidence>
<dbReference type="RefSeq" id="WP_208673482.1">
    <property type="nucleotide sequence ID" value="NZ_CP030139.2"/>
</dbReference>
<dbReference type="GO" id="GO:0005886">
    <property type="term" value="C:plasma membrane"/>
    <property type="evidence" value="ECO:0007669"/>
    <property type="project" value="UniProtKB-SubCell"/>
</dbReference>
<accession>A0AAN1UUY8</accession>
<evidence type="ECO:0000256" key="7">
    <source>
        <dbReference type="SAM" id="Phobius"/>
    </source>
</evidence>
<evidence type="ECO:0000256" key="6">
    <source>
        <dbReference type="ARBA" id="ARBA00023136"/>
    </source>
</evidence>
<dbReference type="PANTHER" id="PTHR30509:SF9">
    <property type="entry name" value="MULTIDRUG RESISTANCE PROTEIN MDTO"/>
    <property type="match status" value="1"/>
</dbReference>
<protein>
    <submittedName>
        <fullName evidence="8">FUSC family protein</fullName>
    </submittedName>
</protein>
<proteinExistence type="predicted"/>
<dbReference type="AlphaFoldDB" id="A0AAN1UUY8"/>
<gene>
    <name evidence="8" type="ORF">DOP62_10385</name>
</gene>
<sequence length="364" mass="39890">MKSLQTTLTRGQWRHLWKSASGAAIAVAIGNQLDRLEPDIWSVSDTTWSAVTVLVVLQANLGGLLQASSSRLQGTIIGGTCGTLVGLLLGFTPWSAGVAVFFSLAFCLTARLNDALRLAGLTSLIVQSSFAIGVSQPWLVGLGRLTSVFVGIAIAVGVSLLLWPRPALLQLEQGLRSLFADAAQLYAALNLSGEQDDAIAEPQRLTSLQLLRQQLRRNRQSLQETQHEPWLDLKRHSQLELQAREADTLVFALHALVELRREGPLPADLAIAELDHMIQQALQKLAETLSLPPELCQQLASVLEAQFEHLRVLRQQRALRSLDESDLLRGLALLQERSLISRLLLRLGGWPEDNPFWDPASPSA</sequence>
<name>A0AAN1UUY8_SYNEL</name>
<dbReference type="Proteomes" id="UP000267249">
    <property type="component" value="Chromosome"/>
</dbReference>